<keyword evidence="6" id="KW-0456">Lyase</keyword>
<evidence type="ECO:0000256" key="2">
    <source>
        <dbReference type="ARBA" id="ARBA00004754"/>
    </source>
</evidence>
<comment type="pathway">
    <text evidence="2">Purine metabolism; urate degradation; (S)-allantoin from urate: step 3/3.</text>
</comment>
<reference evidence="8 9" key="1">
    <citation type="submission" date="2016-10" db="EMBL/GenBank/DDBJ databases">
        <authorList>
            <person name="de Groot N.N."/>
        </authorList>
    </citation>
    <scope>NUCLEOTIDE SEQUENCE [LARGE SCALE GENOMIC DNA]</scope>
    <source>
        <strain evidence="8 9">CPCC 202699</strain>
    </source>
</reference>
<evidence type="ECO:0000256" key="5">
    <source>
        <dbReference type="ARBA" id="ARBA00022793"/>
    </source>
</evidence>
<gene>
    <name evidence="8" type="ORF">SAMN05421504_101891</name>
</gene>
<comment type="catalytic activity">
    <reaction evidence="1">
        <text>5-hydroxy-2-oxo-4-ureido-2,5-dihydro-1H-imidazole-5-carboxylate + H(+) = (S)-allantoin + CO2</text>
        <dbReference type="Rhea" id="RHEA:26301"/>
        <dbReference type="ChEBI" id="CHEBI:15378"/>
        <dbReference type="ChEBI" id="CHEBI:15678"/>
        <dbReference type="ChEBI" id="CHEBI:16526"/>
        <dbReference type="ChEBI" id="CHEBI:58639"/>
        <dbReference type="EC" id="4.1.1.97"/>
    </reaction>
</comment>
<name>A0A1H2UHG6_9PSEU</name>
<dbReference type="GO" id="GO:0006144">
    <property type="term" value="P:purine nucleobase metabolic process"/>
    <property type="evidence" value="ECO:0007669"/>
    <property type="project" value="UniProtKB-KW"/>
</dbReference>
<dbReference type="PANTHER" id="PTHR43466:SF1">
    <property type="entry name" value="2-OXO-4-HYDROXY-4-CARBOXY-5-UREIDOIMIDAZOLINE DECARBOXYLASE-RELATED"/>
    <property type="match status" value="1"/>
</dbReference>
<dbReference type="RefSeq" id="WP_091286844.1">
    <property type="nucleotide sequence ID" value="NZ_FNON01000001.1"/>
</dbReference>
<feature type="domain" description="Oxo-4-hydroxy-4-carboxy-5-ureidoimidazoline decarboxylase" evidence="7">
    <location>
        <begin position="10"/>
        <end position="157"/>
    </location>
</feature>
<dbReference type="GO" id="GO:0051997">
    <property type="term" value="F:2-oxo-4-hydroxy-4-carboxy-5-ureidoimidazoline decarboxylase activity"/>
    <property type="evidence" value="ECO:0007669"/>
    <property type="project" value="UniProtKB-EC"/>
</dbReference>
<keyword evidence="4" id="KW-0659">Purine metabolism</keyword>
<dbReference type="Pfam" id="PF09349">
    <property type="entry name" value="OHCU_decarbox"/>
    <property type="match status" value="1"/>
</dbReference>
<dbReference type="NCBIfam" id="TIGR03180">
    <property type="entry name" value="UraD_2"/>
    <property type="match status" value="1"/>
</dbReference>
<dbReference type="PANTHER" id="PTHR43466">
    <property type="entry name" value="2-OXO-4-HYDROXY-4-CARBOXY-5-UREIDOIMIDAZOLINE DECARBOXYLASE-RELATED"/>
    <property type="match status" value="1"/>
</dbReference>
<proteinExistence type="predicted"/>
<organism evidence="8 9">
    <name type="scientific">Amycolatopsis xylanica</name>
    <dbReference type="NCBI Taxonomy" id="589385"/>
    <lineage>
        <taxon>Bacteria</taxon>
        <taxon>Bacillati</taxon>
        <taxon>Actinomycetota</taxon>
        <taxon>Actinomycetes</taxon>
        <taxon>Pseudonocardiales</taxon>
        <taxon>Pseudonocardiaceae</taxon>
        <taxon>Amycolatopsis</taxon>
    </lineage>
</organism>
<protein>
    <recommendedName>
        <fullName evidence="3">2-oxo-4-hydroxy-4-carboxy-5-ureidoimidazoline decarboxylase</fullName>
        <ecNumber evidence="3">4.1.1.97</ecNumber>
    </recommendedName>
</protein>
<accession>A0A1H2UHG6</accession>
<dbReference type="Gene3D" id="1.10.3330.10">
    <property type="entry name" value="Oxo-4-hydroxy-4-carboxy-5-ureidoimidazoline decarboxylase"/>
    <property type="match status" value="1"/>
</dbReference>
<evidence type="ECO:0000256" key="6">
    <source>
        <dbReference type="ARBA" id="ARBA00023239"/>
    </source>
</evidence>
<dbReference type="STRING" id="589385.SAMN05421504_101891"/>
<dbReference type="InterPro" id="IPR036778">
    <property type="entry name" value="OHCU_decarboxylase_sf"/>
</dbReference>
<keyword evidence="5" id="KW-0210">Decarboxylase</keyword>
<evidence type="ECO:0000313" key="8">
    <source>
        <dbReference type="EMBL" id="SDW55606.1"/>
    </source>
</evidence>
<dbReference type="SUPFAM" id="SSF158694">
    <property type="entry name" value="UraD-Like"/>
    <property type="match status" value="1"/>
</dbReference>
<dbReference type="NCBIfam" id="NF010372">
    <property type="entry name" value="PRK13798.1"/>
    <property type="match status" value="1"/>
</dbReference>
<keyword evidence="9" id="KW-1185">Reference proteome</keyword>
<evidence type="ECO:0000256" key="1">
    <source>
        <dbReference type="ARBA" id="ARBA00001163"/>
    </source>
</evidence>
<dbReference type="AlphaFoldDB" id="A0A1H2UHG6"/>
<dbReference type="GO" id="GO:0019628">
    <property type="term" value="P:urate catabolic process"/>
    <property type="evidence" value="ECO:0007669"/>
    <property type="project" value="TreeGrafter"/>
</dbReference>
<evidence type="ECO:0000256" key="4">
    <source>
        <dbReference type="ARBA" id="ARBA00022631"/>
    </source>
</evidence>
<dbReference type="OrthoDB" id="5243781at2"/>
<dbReference type="EMBL" id="FNON01000001">
    <property type="protein sequence ID" value="SDW55606.1"/>
    <property type="molecule type" value="Genomic_DNA"/>
</dbReference>
<evidence type="ECO:0000313" key="9">
    <source>
        <dbReference type="Proteomes" id="UP000199515"/>
    </source>
</evidence>
<dbReference type="Proteomes" id="UP000199515">
    <property type="component" value="Unassembled WGS sequence"/>
</dbReference>
<dbReference type="InterPro" id="IPR017595">
    <property type="entry name" value="OHCU_decarboxylase-2"/>
</dbReference>
<evidence type="ECO:0000259" key="7">
    <source>
        <dbReference type="Pfam" id="PF09349"/>
    </source>
</evidence>
<sequence length="162" mass="17658">MFDQFNTHPDAERGLLACCASPRWASRVAARRPFADVDALVKAGDAELATLEWDGIAEALSAHPRIGDRATGTDREAVWSRGEQAAAAESADDVKAQLAAGNAEYERRFDRVFLICATGLGAPEILAALRSRLGNDDETEREVVREELRKIVALRLRKLVAA</sequence>
<evidence type="ECO:0000256" key="3">
    <source>
        <dbReference type="ARBA" id="ARBA00012257"/>
    </source>
</evidence>
<dbReference type="InterPro" id="IPR018020">
    <property type="entry name" value="OHCU_decarboxylase"/>
</dbReference>
<dbReference type="EC" id="4.1.1.97" evidence="3"/>